<feature type="compositionally biased region" description="Polar residues" evidence="5">
    <location>
        <begin position="535"/>
        <end position="548"/>
    </location>
</feature>
<evidence type="ECO:0000256" key="7">
    <source>
        <dbReference type="SAM" id="SignalP"/>
    </source>
</evidence>
<feature type="region of interest" description="Disordered" evidence="5">
    <location>
        <begin position="703"/>
        <end position="798"/>
    </location>
</feature>
<evidence type="ECO:0000256" key="5">
    <source>
        <dbReference type="SAM" id="MobiDB-lite"/>
    </source>
</evidence>
<name>A0A1Y4QZ13_9ENTE</name>
<evidence type="ECO:0000256" key="4">
    <source>
        <dbReference type="ARBA" id="ARBA00023088"/>
    </source>
</evidence>
<feature type="transmembrane region" description="Helical" evidence="6">
    <location>
        <begin position="813"/>
        <end position="832"/>
    </location>
</feature>
<feature type="region of interest" description="Disordered" evidence="5">
    <location>
        <begin position="501"/>
        <end position="606"/>
    </location>
</feature>
<protein>
    <recommendedName>
        <fullName evidence="8">Gram-positive cocci surface proteins LPxTG domain-containing protein</fullName>
    </recommendedName>
</protein>
<feature type="compositionally biased region" description="Low complexity" evidence="5">
    <location>
        <begin position="729"/>
        <end position="744"/>
    </location>
</feature>
<organism evidence="9 10">
    <name type="scientific">Enterococcus cecorum</name>
    <dbReference type="NCBI Taxonomy" id="44008"/>
    <lineage>
        <taxon>Bacteria</taxon>
        <taxon>Bacillati</taxon>
        <taxon>Bacillota</taxon>
        <taxon>Bacilli</taxon>
        <taxon>Lactobacillales</taxon>
        <taxon>Enterococcaceae</taxon>
        <taxon>Enterococcus</taxon>
    </lineage>
</organism>
<dbReference type="EMBL" id="NFLC01000022">
    <property type="protein sequence ID" value="OUQ09493.1"/>
    <property type="molecule type" value="Genomic_DNA"/>
</dbReference>
<feature type="compositionally biased region" description="Low complexity" evidence="5">
    <location>
        <begin position="512"/>
        <end position="534"/>
    </location>
</feature>
<feature type="compositionally biased region" description="Polar residues" evidence="5">
    <location>
        <begin position="568"/>
        <end position="595"/>
    </location>
</feature>
<sequence>MQQKMKKRLLASTLAIGLLAPSVFNTAMTFADANDNVPDGKNETQDPQATLKSVVRVNGNLLVKDQPVMAGDTVTWDIITRAGNTGVMKHFKDELPKGMKFNPNSKYAITVYKVNNDGTIGDEITTEGKLDINGKGATWTPKDPLKYFYTGEASDSNRLLFHITAVVENNVDPETVLVNNAKLTVVNPKNEKEQVVTDKAQVHTLKEITPTLLKHVSTDNGNKWLDKGVLATRDDEYIYRLLATIPVHAVESDFRISDPMENVQSYKEIHIYEGIYTNPDRHELEDAVTNNNKTDIATEVPPKAPEDEVDDTTINADKATQTEDTKEAKNVKTVRDVTDQFTIKTEANGQIVAVAKEAYVKKLGKAKEAQKISMVISGVKIKSEVTNKELERYSTGNVRYIPNTASMKTDKNKIDSNQTTVTPPNPNPKEGSIGKSVSIDEGQNWVNSAQLAGLDKYYDYKLDVSAPFQQEIQGLKIKDTFIAGQDIKHAKVRVMMNEPVKATSNTKEAKPATNVSATATSTEATATADASTQTGETTLSTAPNTTVNVDKDTPEETTITLRRNTTTADASTQTGATSTSESKATADASTQTGESETAEDEKDAGIDVTSQGKISLEKDADGNIIFIWKAKDDFVHKINEANEKTGAIRLTVYIEGVTLRDATKEQLNELIKNKKLTVPNKAQLLVTNKERFTFTLDSNKVTVTLPSPEIPKDQGTQTDPEPTPEETNESTQPSKETEETTPTTSEEKEADKTTETTESSVEKDGEPTEETTTSTTEDAKPVVNNGEDNGKFDNKFDNKPLANTGEALKKHPILSALGAILVGGSIGGLVFWKTRKKEQK</sequence>
<dbReference type="InterPro" id="IPR019931">
    <property type="entry name" value="LPXTG_anchor"/>
</dbReference>
<evidence type="ECO:0000313" key="10">
    <source>
        <dbReference type="Proteomes" id="UP000196074"/>
    </source>
</evidence>
<dbReference type="PROSITE" id="PS50847">
    <property type="entry name" value="GRAM_POS_ANCHORING"/>
    <property type="match status" value="1"/>
</dbReference>
<reference evidence="10" key="1">
    <citation type="submission" date="2017-04" db="EMBL/GenBank/DDBJ databases">
        <title>Function of individual gut microbiota members based on whole genome sequencing of pure cultures obtained from chicken caecum.</title>
        <authorList>
            <person name="Medvecky M."/>
            <person name="Cejkova D."/>
            <person name="Polansky O."/>
            <person name="Karasova D."/>
            <person name="Kubasova T."/>
            <person name="Cizek A."/>
            <person name="Rychlik I."/>
        </authorList>
    </citation>
    <scope>NUCLEOTIDE SEQUENCE [LARGE SCALE GENOMIC DNA]</scope>
    <source>
        <strain evidence="10">An144</strain>
    </source>
</reference>
<proteinExistence type="predicted"/>
<feature type="compositionally biased region" description="Basic and acidic residues" evidence="5">
    <location>
        <begin position="745"/>
        <end position="766"/>
    </location>
</feature>
<feature type="signal peptide" evidence="7">
    <location>
        <begin position="1"/>
        <end position="33"/>
    </location>
</feature>
<keyword evidence="3 7" id="KW-0732">Signal</keyword>
<keyword evidence="4" id="KW-0572">Peptidoglycan-anchor</keyword>
<feature type="region of interest" description="Disordered" evidence="5">
    <location>
        <begin position="409"/>
        <end position="431"/>
    </location>
</feature>
<keyword evidence="6" id="KW-0472">Membrane</keyword>
<keyword evidence="6" id="KW-0812">Transmembrane</keyword>
<keyword evidence="6" id="KW-1133">Transmembrane helix</keyword>
<accession>A0A1Y4QZ13</accession>
<evidence type="ECO:0000256" key="2">
    <source>
        <dbReference type="ARBA" id="ARBA00022525"/>
    </source>
</evidence>
<feature type="domain" description="Gram-positive cocci surface proteins LPxTG" evidence="8">
    <location>
        <begin position="801"/>
        <end position="840"/>
    </location>
</feature>
<dbReference type="Gene3D" id="2.60.40.740">
    <property type="match status" value="1"/>
</dbReference>
<gene>
    <name evidence="9" type="ORF">B5E88_09875</name>
</gene>
<comment type="caution">
    <text evidence="9">The sequence shown here is derived from an EMBL/GenBank/DDBJ whole genome shotgun (WGS) entry which is preliminary data.</text>
</comment>
<evidence type="ECO:0000259" key="8">
    <source>
        <dbReference type="PROSITE" id="PS50847"/>
    </source>
</evidence>
<evidence type="ECO:0000256" key="6">
    <source>
        <dbReference type="SAM" id="Phobius"/>
    </source>
</evidence>
<evidence type="ECO:0000313" key="9">
    <source>
        <dbReference type="EMBL" id="OUQ09493.1"/>
    </source>
</evidence>
<evidence type="ECO:0000256" key="1">
    <source>
        <dbReference type="ARBA" id="ARBA00022512"/>
    </source>
</evidence>
<dbReference type="Proteomes" id="UP000196074">
    <property type="component" value="Unassembled WGS sequence"/>
</dbReference>
<dbReference type="RefSeq" id="WP_087215717.1">
    <property type="nucleotide sequence ID" value="NZ_NFLC01000022.1"/>
</dbReference>
<feature type="chain" id="PRO_5011005243" description="Gram-positive cocci surface proteins LPxTG domain-containing protein" evidence="7">
    <location>
        <begin position="34"/>
        <end position="840"/>
    </location>
</feature>
<evidence type="ECO:0000256" key="3">
    <source>
        <dbReference type="ARBA" id="ARBA00022729"/>
    </source>
</evidence>
<keyword evidence="2" id="KW-0964">Secreted</keyword>
<feature type="compositionally biased region" description="Basic and acidic residues" evidence="5">
    <location>
        <begin position="788"/>
        <end position="798"/>
    </location>
</feature>
<dbReference type="AlphaFoldDB" id="A0A1Y4QZ13"/>
<feature type="compositionally biased region" description="Low complexity" evidence="5">
    <location>
        <begin position="557"/>
        <end position="567"/>
    </location>
</feature>
<keyword evidence="1" id="KW-0134">Cell wall</keyword>